<keyword evidence="3" id="KW-1185">Reference proteome</keyword>
<dbReference type="AlphaFoldDB" id="A0A6I4WA84"/>
<comment type="caution">
    <text evidence="2">The sequence shown here is derived from an EMBL/GenBank/DDBJ whole genome shotgun (WGS) entry which is preliminary data.</text>
</comment>
<dbReference type="Proteomes" id="UP000431901">
    <property type="component" value="Unassembled WGS sequence"/>
</dbReference>
<proteinExistence type="predicted"/>
<sequence length="69" mass="7169">MQEDLQKVLGLGLWTATGTCILSLLLVAGHMAITHRRGEGGEHVQGLKWVAAGCLLAGSASLIAKAVVF</sequence>
<protein>
    <submittedName>
        <fullName evidence="2">Conjugal transfer protein TrbC</fullName>
    </submittedName>
</protein>
<feature type="transmembrane region" description="Helical" evidence="1">
    <location>
        <begin position="12"/>
        <end position="34"/>
    </location>
</feature>
<accession>A0A6I4WA84</accession>
<evidence type="ECO:0000313" key="3">
    <source>
        <dbReference type="Proteomes" id="UP000431901"/>
    </source>
</evidence>
<dbReference type="EMBL" id="WUTW01000002">
    <property type="protein sequence ID" value="MXQ65640.1"/>
    <property type="molecule type" value="Genomic_DNA"/>
</dbReference>
<evidence type="ECO:0000313" key="2">
    <source>
        <dbReference type="EMBL" id="MXQ65640.1"/>
    </source>
</evidence>
<name>A0A6I4WA84_9ACTN</name>
<keyword evidence="1" id="KW-1133">Transmembrane helix</keyword>
<dbReference type="OrthoDB" id="4250843at2"/>
<feature type="transmembrane region" description="Helical" evidence="1">
    <location>
        <begin position="46"/>
        <end position="68"/>
    </location>
</feature>
<gene>
    <name evidence="2" type="ORF">GQ466_16545</name>
</gene>
<reference evidence="2 3" key="1">
    <citation type="submission" date="2019-12" db="EMBL/GenBank/DDBJ databases">
        <title>Nocardia macrotermitis sp. nov. and Nocardia aurantia sp. nov., isolated from the gut of the fungus growing-termite Macrotermes natalensis.</title>
        <authorList>
            <person name="Christine B."/>
            <person name="Rene B."/>
        </authorList>
    </citation>
    <scope>NUCLEOTIDE SEQUENCE [LARGE SCALE GENOMIC DNA]</scope>
    <source>
        <strain evidence="2 3">DSM 102126</strain>
    </source>
</reference>
<organism evidence="2 3">
    <name type="scientific">Actinomadura rayongensis</name>
    <dbReference type="NCBI Taxonomy" id="1429076"/>
    <lineage>
        <taxon>Bacteria</taxon>
        <taxon>Bacillati</taxon>
        <taxon>Actinomycetota</taxon>
        <taxon>Actinomycetes</taxon>
        <taxon>Streptosporangiales</taxon>
        <taxon>Thermomonosporaceae</taxon>
        <taxon>Actinomadura</taxon>
    </lineage>
</organism>
<keyword evidence="1" id="KW-0472">Membrane</keyword>
<evidence type="ECO:0000256" key="1">
    <source>
        <dbReference type="SAM" id="Phobius"/>
    </source>
</evidence>
<dbReference type="RefSeq" id="WP_161103709.1">
    <property type="nucleotide sequence ID" value="NZ_JBHLYI010000006.1"/>
</dbReference>
<keyword evidence="1" id="KW-0812">Transmembrane</keyword>